<protein>
    <submittedName>
        <fullName evidence="1">Putative secreted peptide</fullName>
    </submittedName>
</protein>
<sequence>MWSNPSSILLQFMLAPRCYGSNAHIFIFGRLRSIERITGIFVRNINEPISISRCSYQWYGWGIFASSCWL</sequence>
<evidence type="ECO:0000313" key="1">
    <source>
        <dbReference type="EMBL" id="MBW31673.1"/>
    </source>
</evidence>
<reference evidence="1" key="1">
    <citation type="submission" date="2018-01" db="EMBL/GenBank/DDBJ databases">
        <title>An insight into the sialome of Amazonian anophelines.</title>
        <authorList>
            <person name="Ribeiro J.M."/>
            <person name="Scarpassa V."/>
            <person name="Calvo E."/>
        </authorList>
    </citation>
    <scope>NUCLEOTIDE SEQUENCE</scope>
    <source>
        <tissue evidence="1">Salivary glands</tissue>
    </source>
</reference>
<organism evidence="1">
    <name type="scientific">Anopheles braziliensis</name>
    <dbReference type="NCBI Taxonomy" id="58242"/>
    <lineage>
        <taxon>Eukaryota</taxon>
        <taxon>Metazoa</taxon>
        <taxon>Ecdysozoa</taxon>
        <taxon>Arthropoda</taxon>
        <taxon>Hexapoda</taxon>
        <taxon>Insecta</taxon>
        <taxon>Pterygota</taxon>
        <taxon>Neoptera</taxon>
        <taxon>Endopterygota</taxon>
        <taxon>Diptera</taxon>
        <taxon>Nematocera</taxon>
        <taxon>Culicoidea</taxon>
        <taxon>Culicidae</taxon>
        <taxon>Anophelinae</taxon>
        <taxon>Anopheles</taxon>
    </lineage>
</organism>
<dbReference type="AlphaFoldDB" id="A0A2M3ZT51"/>
<dbReference type="EMBL" id="GGFM01010922">
    <property type="protein sequence ID" value="MBW31673.1"/>
    <property type="molecule type" value="Transcribed_RNA"/>
</dbReference>
<name>A0A2M3ZT51_9DIPT</name>
<accession>A0A2M3ZT51</accession>
<proteinExistence type="predicted"/>